<dbReference type="GO" id="GO:0016758">
    <property type="term" value="F:hexosyltransferase activity"/>
    <property type="evidence" value="ECO:0007669"/>
    <property type="project" value="UniProtKB-ARBA"/>
</dbReference>
<dbReference type="GO" id="GO:0017000">
    <property type="term" value="P:antibiotic biosynthetic process"/>
    <property type="evidence" value="ECO:0007669"/>
    <property type="project" value="UniProtKB-ARBA"/>
</dbReference>
<dbReference type="PANTHER" id="PTHR48050:SF13">
    <property type="entry name" value="STEROL 3-BETA-GLUCOSYLTRANSFERASE UGT80A2"/>
    <property type="match status" value="1"/>
</dbReference>
<gene>
    <name evidence="2" type="ORF">CYFUS_005820</name>
</gene>
<evidence type="ECO:0000313" key="3">
    <source>
        <dbReference type="Proteomes" id="UP000217257"/>
    </source>
</evidence>
<dbReference type="Proteomes" id="UP000217257">
    <property type="component" value="Chromosome"/>
</dbReference>
<evidence type="ECO:0000313" key="2">
    <source>
        <dbReference type="EMBL" id="ATB40371.1"/>
    </source>
</evidence>
<dbReference type="AlphaFoldDB" id="A0A250JAC6"/>
<dbReference type="Gene3D" id="3.40.50.2000">
    <property type="entry name" value="Glycogen Phosphorylase B"/>
    <property type="match status" value="2"/>
</dbReference>
<dbReference type="CDD" id="cd03784">
    <property type="entry name" value="GT1_Gtf-like"/>
    <property type="match status" value="1"/>
</dbReference>
<dbReference type="PANTHER" id="PTHR48050">
    <property type="entry name" value="STEROL 3-BETA-GLUCOSYLTRANSFERASE"/>
    <property type="match status" value="1"/>
</dbReference>
<dbReference type="EMBL" id="CP022098">
    <property type="protein sequence ID" value="ATB40371.1"/>
    <property type="molecule type" value="Genomic_DNA"/>
</dbReference>
<name>A0A250JAC6_9BACT</name>
<feature type="domain" description="Erythromycin biosynthesis protein CIII-like C-terminal" evidence="1">
    <location>
        <begin position="289"/>
        <end position="408"/>
    </location>
</feature>
<accession>A0A250JAC6</accession>
<organism evidence="2 3">
    <name type="scientific">Cystobacter fuscus</name>
    <dbReference type="NCBI Taxonomy" id="43"/>
    <lineage>
        <taxon>Bacteria</taxon>
        <taxon>Pseudomonadati</taxon>
        <taxon>Myxococcota</taxon>
        <taxon>Myxococcia</taxon>
        <taxon>Myxococcales</taxon>
        <taxon>Cystobacterineae</taxon>
        <taxon>Archangiaceae</taxon>
        <taxon>Cystobacter</taxon>
    </lineage>
</organism>
<dbReference type="RefSeq" id="WP_095988252.1">
    <property type="nucleotide sequence ID" value="NZ_CP022098.1"/>
</dbReference>
<proteinExistence type="predicted"/>
<dbReference type="InterPro" id="IPR002213">
    <property type="entry name" value="UDP_glucos_trans"/>
</dbReference>
<dbReference type="InterPro" id="IPR010610">
    <property type="entry name" value="EryCIII-like_C"/>
</dbReference>
<keyword evidence="2" id="KW-0808">Transferase</keyword>
<evidence type="ECO:0000259" key="1">
    <source>
        <dbReference type="Pfam" id="PF06722"/>
    </source>
</evidence>
<dbReference type="KEGG" id="cfus:CYFUS_005820"/>
<dbReference type="InterPro" id="IPR050426">
    <property type="entry name" value="Glycosyltransferase_28"/>
</dbReference>
<protein>
    <submittedName>
        <fullName evidence="2">Glycosyl transferase</fullName>
    </submittedName>
</protein>
<sequence>MSATFLVLAYGEAGHTLPMLSIVEGLIRRGHRALVYAPRKFTHGVVAAGGESREGRTFGDPFERMMQLRASRKQRPVHQVVRDVVRGRAGMVGEIVRMAREWEDVIRTERVDGVVSFMSPAARYAAELTGRPFASVGPNPLMLFGADGKMVLPPNPMMKYLPRGLLDSLMGLALPLARCREELGLPPRKGGPSEFFHTIMSDTLHLVTVHEGFYPPGPRGPGQLCVGPMSYSLPRPQAAPFPVDTLAPGTVLVSTTTLPMDGGLFRRTLEALAPLKVPLLATAAGAADIPEGLGAHVRLESFVPHDQVLPHVSALVTHGGWGTTGRALRQGVPMLITPLFGDQPLIGARLAEMGLAYHLPRKQATKEAIQKALAALLQDTALHQRVRAVAQQLQALDSPRLAAEALEKLVARPGSLRSAA</sequence>
<dbReference type="SUPFAM" id="SSF53756">
    <property type="entry name" value="UDP-Glycosyltransferase/glycogen phosphorylase"/>
    <property type="match status" value="1"/>
</dbReference>
<dbReference type="GO" id="GO:0008194">
    <property type="term" value="F:UDP-glycosyltransferase activity"/>
    <property type="evidence" value="ECO:0007669"/>
    <property type="project" value="InterPro"/>
</dbReference>
<reference evidence="2 3" key="1">
    <citation type="submission" date="2017-06" db="EMBL/GenBank/DDBJ databases">
        <title>Sequencing and comparative analysis of myxobacterial genomes.</title>
        <authorList>
            <person name="Rupp O."/>
            <person name="Goesmann A."/>
            <person name="Sogaard-Andersen L."/>
        </authorList>
    </citation>
    <scope>NUCLEOTIDE SEQUENCE [LARGE SCALE GENOMIC DNA]</scope>
    <source>
        <strain evidence="2 3">DSM 52655</strain>
    </source>
</reference>
<dbReference type="Pfam" id="PF06722">
    <property type="entry name" value="EryCIII-like_C"/>
    <property type="match status" value="1"/>
</dbReference>